<evidence type="ECO:0000313" key="1">
    <source>
        <dbReference type="EMBL" id="KAA8816877.1"/>
    </source>
</evidence>
<name>A0A5J5DSM1_9BIFI</name>
<dbReference type="EMBL" id="RZOA01000022">
    <property type="protein sequence ID" value="KAA8821876.1"/>
    <property type="molecule type" value="Genomic_DNA"/>
</dbReference>
<reference evidence="3 4" key="1">
    <citation type="journal article" date="2019" name="Syst. Appl. Microbiol.">
        <title>Characterization of Bifidobacterium species in feaces of the Egyptian fruit bat: Description of B. vespertilionis sp. nov. and B. rousetti sp. nov.</title>
        <authorList>
            <person name="Modesto M."/>
            <person name="Satti M."/>
            <person name="Watanabe K."/>
            <person name="Puglisi E."/>
            <person name="Morelli L."/>
            <person name="Huang C.-H."/>
            <person name="Liou J.-S."/>
            <person name="Miyashita M."/>
            <person name="Tamura T."/>
            <person name="Saito S."/>
            <person name="Mori K."/>
            <person name="Huang L."/>
            <person name="Sciavilla P."/>
            <person name="Sandri C."/>
            <person name="Spiezio C."/>
            <person name="Vitali F."/>
            <person name="Cavalieri D."/>
            <person name="Perpetuini G."/>
            <person name="Tofalo R."/>
            <person name="Bonetti A."/>
            <person name="Arita M."/>
            <person name="Mattarelli P."/>
        </authorList>
    </citation>
    <scope>NUCLEOTIDE SEQUENCE [LARGE SCALE GENOMIC DNA]</scope>
    <source>
        <strain evidence="1 4">RST16</strain>
        <strain evidence="2 3">RST8</strain>
    </source>
</reference>
<dbReference type="AlphaFoldDB" id="A0A5J5DSM1"/>
<gene>
    <name evidence="2" type="ORF">EM848_09750</name>
    <name evidence="1" type="ORF">EMO90_10990</name>
</gene>
<organism evidence="2 3">
    <name type="scientific">Bifidobacterium vespertilionis</name>
    <dbReference type="NCBI Taxonomy" id="2562524"/>
    <lineage>
        <taxon>Bacteria</taxon>
        <taxon>Bacillati</taxon>
        <taxon>Actinomycetota</taxon>
        <taxon>Actinomycetes</taxon>
        <taxon>Bifidobacteriales</taxon>
        <taxon>Bifidobacteriaceae</taxon>
        <taxon>Bifidobacterium</taxon>
    </lineage>
</organism>
<evidence type="ECO:0000313" key="2">
    <source>
        <dbReference type="EMBL" id="KAA8821876.1"/>
    </source>
</evidence>
<proteinExistence type="predicted"/>
<accession>A0A5J5DSM1</accession>
<evidence type="ECO:0000313" key="3">
    <source>
        <dbReference type="Proteomes" id="UP000345527"/>
    </source>
</evidence>
<keyword evidence="4" id="KW-1185">Reference proteome</keyword>
<dbReference type="Proteomes" id="UP000345527">
    <property type="component" value="Unassembled WGS sequence"/>
</dbReference>
<dbReference type="RefSeq" id="WP_150354737.1">
    <property type="nucleotide sequence ID" value="NZ_RZNZ01000019.1"/>
</dbReference>
<protein>
    <submittedName>
        <fullName evidence="2">Uncharacterized protein</fullName>
    </submittedName>
</protein>
<sequence>MSTTDSIKETFGAVVEAYAAVKSNNDKLARDVEHVGFYAQLGESAPNSQLPNLWNTLERIEKAINADPQLKAEFGETGEKAIKAAFTAIAKRLAPAA</sequence>
<dbReference type="Proteomes" id="UP000374630">
    <property type="component" value="Unassembled WGS sequence"/>
</dbReference>
<dbReference type="OrthoDB" id="9888117at2"/>
<comment type="caution">
    <text evidence="2">The sequence shown here is derived from an EMBL/GenBank/DDBJ whole genome shotgun (WGS) entry which is preliminary data.</text>
</comment>
<dbReference type="EMBL" id="RZNZ01000019">
    <property type="protein sequence ID" value="KAA8816877.1"/>
    <property type="molecule type" value="Genomic_DNA"/>
</dbReference>
<evidence type="ECO:0000313" key="4">
    <source>
        <dbReference type="Proteomes" id="UP000374630"/>
    </source>
</evidence>